<feature type="non-terminal residue" evidence="1">
    <location>
        <position position="1"/>
    </location>
</feature>
<evidence type="ECO:0008006" key="2">
    <source>
        <dbReference type="Google" id="ProtNLM"/>
    </source>
</evidence>
<organism evidence="1">
    <name type="scientific">marine metagenome</name>
    <dbReference type="NCBI Taxonomy" id="408172"/>
    <lineage>
        <taxon>unclassified sequences</taxon>
        <taxon>metagenomes</taxon>
        <taxon>ecological metagenomes</taxon>
    </lineage>
</organism>
<accession>A0A382QLL4</accession>
<feature type="non-terminal residue" evidence="1">
    <location>
        <position position="330"/>
    </location>
</feature>
<evidence type="ECO:0000313" key="1">
    <source>
        <dbReference type="EMBL" id="SVC86336.1"/>
    </source>
</evidence>
<dbReference type="AlphaFoldDB" id="A0A382QLL4"/>
<reference evidence="1" key="1">
    <citation type="submission" date="2018-05" db="EMBL/GenBank/DDBJ databases">
        <authorList>
            <person name="Lanie J.A."/>
            <person name="Ng W.-L."/>
            <person name="Kazmierczak K.M."/>
            <person name="Andrzejewski T.M."/>
            <person name="Davidsen T.M."/>
            <person name="Wayne K.J."/>
            <person name="Tettelin H."/>
            <person name="Glass J.I."/>
            <person name="Rusch D."/>
            <person name="Podicherti R."/>
            <person name="Tsui H.-C.T."/>
            <person name="Winkler M.E."/>
        </authorList>
    </citation>
    <scope>NUCLEOTIDE SEQUENCE</scope>
</reference>
<proteinExistence type="predicted"/>
<dbReference type="EMBL" id="UINC01115366">
    <property type="protein sequence ID" value="SVC86336.1"/>
    <property type="molecule type" value="Genomic_DNA"/>
</dbReference>
<sequence>SPDLSVSSYGGTLADAAGGACGAASGDLGAVIVDGDTPDISGADATDAAYGVGEVLSITVTFDEAVTVTGTPTITLSNADVASYASGSTTTAIVFTTTIAQGDTTSSDLSVSSIQPTAGGATMKDGAGNAISTTVTGGDLGTVTVDGAVPVFSSCAATDDDYGVGDVLTITCTWGEAVVTSDGTLTLDNADIAAYSSGSGTTALVFTTTIAEGDTTDTDVAVSAYGGTIADSAGGAAGAASGDLGDVSIDGDAPDLASVAATDGAYGVGDVLTITVTWDEACIGTSATLTLSNSDVAAYSSGSGTTALVFTTTIAENDATSADLSVSSYS</sequence>
<gene>
    <name evidence="1" type="ORF">METZ01_LOCUS339190</name>
</gene>
<name>A0A382QLL4_9ZZZZ</name>
<protein>
    <recommendedName>
        <fullName evidence="2">SbsA Ig-like domain-containing protein</fullName>
    </recommendedName>
</protein>